<dbReference type="AlphaFoldDB" id="G3IPQ0"/>
<accession>G3IPQ0</accession>
<feature type="region of interest" description="Disordered" evidence="1">
    <location>
        <begin position="1"/>
        <end position="26"/>
    </location>
</feature>
<evidence type="ECO:0000313" key="3">
    <source>
        <dbReference type="Proteomes" id="UP000001075"/>
    </source>
</evidence>
<name>G3IPQ0_CRIGR</name>
<dbReference type="InParanoid" id="G3IPQ0"/>
<gene>
    <name evidence="2" type="ORF">I79_025969</name>
</gene>
<sequence>MEEISPQDAPPPIWKGASPSVCSKSDTKHELKDSTTYGLLETFIYVSIVKCGN</sequence>
<dbReference type="EMBL" id="JH013410">
    <property type="protein sequence ID" value="EGV91368.1"/>
    <property type="molecule type" value="Genomic_DNA"/>
</dbReference>
<dbReference type="Proteomes" id="UP000001075">
    <property type="component" value="Unassembled WGS sequence"/>
</dbReference>
<organism evidence="2 3">
    <name type="scientific">Cricetulus griseus</name>
    <name type="common">Chinese hamster</name>
    <name type="synonym">Cricetulus barabensis griseus</name>
    <dbReference type="NCBI Taxonomy" id="10029"/>
    <lineage>
        <taxon>Eukaryota</taxon>
        <taxon>Metazoa</taxon>
        <taxon>Chordata</taxon>
        <taxon>Craniata</taxon>
        <taxon>Vertebrata</taxon>
        <taxon>Euteleostomi</taxon>
        <taxon>Mammalia</taxon>
        <taxon>Eutheria</taxon>
        <taxon>Euarchontoglires</taxon>
        <taxon>Glires</taxon>
        <taxon>Rodentia</taxon>
        <taxon>Myomorpha</taxon>
        <taxon>Muroidea</taxon>
        <taxon>Cricetidae</taxon>
        <taxon>Cricetinae</taxon>
        <taxon>Cricetulus</taxon>
    </lineage>
</organism>
<evidence type="ECO:0000313" key="2">
    <source>
        <dbReference type="EMBL" id="EGV91368.1"/>
    </source>
</evidence>
<evidence type="ECO:0000256" key="1">
    <source>
        <dbReference type="SAM" id="MobiDB-lite"/>
    </source>
</evidence>
<proteinExistence type="predicted"/>
<protein>
    <submittedName>
        <fullName evidence="2">Uncharacterized protein</fullName>
    </submittedName>
</protein>
<reference evidence="3" key="1">
    <citation type="journal article" date="2011" name="Nat. Biotechnol.">
        <title>The genomic sequence of the Chinese hamster ovary (CHO)-K1 cell line.</title>
        <authorList>
            <person name="Xu X."/>
            <person name="Nagarajan H."/>
            <person name="Lewis N.E."/>
            <person name="Pan S."/>
            <person name="Cai Z."/>
            <person name="Liu X."/>
            <person name="Chen W."/>
            <person name="Xie M."/>
            <person name="Wang W."/>
            <person name="Hammond S."/>
            <person name="Andersen M.R."/>
            <person name="Neff N."/>
            <person name="Passarelli B."/>
            <person name="Koh W."/>
            <person name="Fan H.C."/>
            <person name="Wang J."/>
            <person name="Gui Y."/>
            <person name="Lee K.H."/>
            <person name="Betenbaugh M.J."/>
            <person name="Quake S.R."/>
            <person name="Famili I."/>
            <person name="Palsson B.O."/>
            <person name="Wang J."/>
        </authorList>
    </citation>
    <scope>NUCLEOTIDE SEQUENCE [LARGE SCALE GENOMIC DNA]</scope>
    <source>
        <strain evidence="3">CHO K1 cell line</strain>
    </source>
</reference>